<evidence type="ECO:0000313" key="3">
    <source>
        <dbReference type="Proteomes" id="UP000224080"/>
    </source>
</evidence>
<feature type="signal peptide" evidence="1">
    <location>
        <begin position="1"/>
        <end position="23"/>
    </location>
</feature>
<dbReference type="OrthoDB" id="71437at2759"/>
<comment type="caution">
    <text evidence="2">The sequence shown here is derived from an EMBL/GenBank/DDBJ whole genome shotgun (WGS) entry which is preliminary data.</text>
</comment>
<dbReference type="AlphaFoldDB" id="A0A2B7XLW6"/>
<gene>
    <name evidence="2" type="ORF">GX51_00663</name>
</gene>
<evidence type="ECO:0008006" key="4">
    <source>
        <dbReference type="Google" id="ProtNLM"/>
    </source>
</evidence>
<dbReference type="InterPro" id="IPR046312">
    <property type="entry name" value="DUF6454"/>
</dbReference>
<keyword evidence="1" id="KW-0732">Signal</keyword>
<keyword evidence="3" id="KW-1185">Reference proteome</keyword>
<reference evidence="2 3" key="1">
    <citation type="submission" date="2017-10" db="EMBL/GenBank/DDBJ databases">
        <title>Comparative genomics in systemic dimorphic fungi from Ajellomycetaceae.</title>
        <authorList>
            <person name="Munoz J.F."/>
            <person name="Mcewen J.G."/>
            <person name="Clay O.K."/>
            <person name="Cuomo C.A."/>
        </authorList>
    </citation>
    <scope>NUCLEOTIDE SEQUENCE [LARGE SCALE GENOMIC DNA]</scope>
    <source>
        <strain evidence="2 3">UAMH130</strain>
    </source>
</reference>
<dbReference type="Proteomes" id="UP000224080">
    <property type="component" value="Unassembled WGS sequence"/>
</dbReference>
<name>A0A2B7XLW6_9EURO</name>
<dbReference type="Pfam" id="PF20055">
    <property type="entry name" value="DUF6454"/>
    <property type="match status" value="1"/>
</dbReference>
<evidence type="ECO:0000256" key="1">
    <source>
        <dbReference type="SAM" id="SignalP"/>
    </source>
</evidence>
<protein>
    <recommendedName>
        <fullName evidence="4">SMP-30/Gluconolactonase/LRE-like region domain-containing protein</fullName>
    </recommendedName>
</protein>
<accession>A0A2B7XLW6</accession>
<feature type="chain" id="PRO_5012066820" description="SMP-30/Gluconolactonase/LRE-like region domain-containing protein" evidence="1">
    <location>
        <begin position="24"/>
        <end position="363"/>
    </location>
</feature>
<sequence>MFPLAVLTIVLLLWFTPITFSHASSLKIHHPEIPFIPFPVLPPPNPSTKADQIASLFTRLNANTKWTLIDKIHLDGNVGEPEGLVRLSSSNNTIDDVRYAVSLGHFPLRPVPYPFGKRINGTDRTAGAGTAHLVLFDGTGTRIADAQLSGKLGEDDEYHPGGIDYDGRHIWMTIAQYRPNSTARIVRVDPWSLRAETLFRADDHYGAAVRDTRENKLLALNWGSREAAVWDLDGYSYGGGGNDAVPAIADFAKPAEKIRNPSSFIDYQDCKFLGYPAMYGGERAVMICAGVSGRVGGLALVDMKSMVPLAEVPLSMKSSWGGVITQNPFDVDVVDGRLRGYFMPDLLIGTVYVYEAHISADEN</sequence>
<dbReference type="EMBL" id="PDNC01000004">
    <property type="protein sequence ID" value="PGH09557.1"/>
    <property type="molecule type" value="Genomic_DNA"/>
</dbReference>
<evidence type="ECO:0000313" key="2">
    <source>
        <dbReference type="EMBL" id="PGH09557.1"/>
    </source>
</evidence>
<dbReference type="SUPFAM" id="SSF75011">
    <property type="entry name" value="3-carboxy-cis,cis-mucoante lactonizing enzyme"/>
    <property type="match status" value="1"/>
</dbReference>
<organism evidence="2 3">
    <name type="scientific">Blastomyces parvus</name>
    <dbReference type="NCBI Taxonomy" id="2060905"/>
    <lineage>
        <taxon>Eukaryota</taxon>
        <taxon>Fungi</taxon>
        <taxon>Dikarya</taxon>
        <taxon>Ascomycota</taxon>
        <taxon>Pezizomycotina</taxon>
        <taxon>Eurotiomycetes</taxon>
        <taxon>Eurotiomycetidae</taxon>
        <taxon>Onygenales</taxon>
        <taxon>Ajellomycetaceae</taxon>
        <taxon>Blastomyces</taxon>
    </lineage>
</organism>
<proteinExistence type="predicted"/>